<dbReference type="Gene3D" id="2.40.170.20">
    <property type="entry name" value="TonB-dependent receptor, beta-barrel domain"/>
    <property type="match status" value="1"/>
</dbReference>
<keyword evidence="8 13" id="KW-0798">TonB box</keyword>
<keyword evidence="5 12" id="KW-0812">Transmembrane</keyword>
<dbReference type="InterPro" id="IPR036942">
    <property type="entry name" value="Beta-barrel_TonB_sf"/>
</dbReference>
<dbReference type="InterPro" id="IPR039426">
    <property type="entry name" value="TonB-dep_rcpt-like"/>
</dbReference>
<dbReference type="EMBL" id="FNPE01000009">
    <property type="protein sequence ID" value="SDY90551.1"/>
    <property type="molecule type" value="Genomic_DNA"/>
</dbReference>
<dbReference type="InterPro" id="IPR010916">
    <property type="entry name" value="TonB_box_CS"/>
</dbReference>
<keyword evidence="11 12" id="KW-0998">Cell outer membrane</keyword>
<evidence type="ECO:0000256" key="1">
    <source>
        <dbReference type="ARBA" id="ARBA00004571"/>
    </source>
</evidence>
<dbReference type="GO" id="GO:0009279">
    <property type="term" value="C:cell outer membrane"/>
    <property type="evidence" value="ECO:0007669"/>
    <property type="project" value="UniProtKB-SubCell"/>
</dbReference>
<keyword evidence="10" id="KW-0675">Receptor</keyword>
<dbReference type="SUPFAM" id="SSF56935">
    <property type="entry name" value="Porins"/>
    <property type="match status" value="1"/>
</dbReference>
<evidence type="ECO:0000256" key="15">
    <source>
        <dbReference type="SAM" id="MobiDB-lite"/>
    </source>
</evidence>
<dbReference type="InterPro" id="IPR037066">
    <property type="entry name" value="Plug_dom_sf"/>
</dbReference>
<dbReference type="PANTHER" id="PTHR30069">
    <property type="entry name" value="TONB-DEPENDENT OUTER MEMBRANE RECEPTOR"/>
    <property type="match status" value="1"/>
</dbReference>
<evidence type="ECO:0000313" key="19">
    <source>
        <dbReference type="Proteomes" id="UP000183417"/>
    </source>
</evidence>
<dbReference type="GO" id="GO:0006811">
    <property type="term" value="P:monoatomic ion transport"/>
    <property type="evidence" value="ECO:0007669"/>
    <property type="project" value="UniProtKB-KW"/>
</dbReference>
<evidence type="ECO:0000256" key="9">
    <source>
        <dbReference type="ARBA" id="ARBA00023136"/>
    </source>
</evidence>
<dbReference type="PROSITE" id="PS52016">
    <property type="entry name" value="TONB_DEPENDENT_REC_3"/>
    <property type="match status" value="1"/>
</dbReference>
<dbReference type="PROSITE" id="PS00430">
    <property type="entry name" value="TONB_DEPENDENT_REC_1"/>
    <property type="match status" value="1"/>
</dbReference>
<evidence type="ECO:0000256" key="6">
    <source>
        <dbReference type="ARBA" id="ARBA00022729"/>
    </source>
</evidence>
<dbReference type="AlphaFoldDB" id="A0A1H3NNR5"/>
<organism evidence="18 19">
    <name type="scientific">Delftia lacustris</name>
    <dbReference type="NCBI Taxonomy" id="558537"/>
    <lineage>
        <taxon>Bacteria</taxon>
        <taxon>Pseudomonadati</taxon>
        <taxon>Pseudomonadota</taxon>
        <taxon>Betaproteobacteria</taxon>
        <taxon>Burkholderiales</taxon>
        <taxon>Comamonadaceae</taxon>
        <taxon>Delftia</taxon>
    </lineage>
</organism>
<feature type="short sequence motif" description="TonB box" evidence="13">
    <location>
        <begin position="114"/>
        <end position="120"/>
    </location>
</feature>
<evidence type="ECO:0000256" key="8">
    <source>
        <dbReference type="ARBA" id="ARBA00023077"/>
    </source>
</evidence>
<keyword evidence="7" id="KW-0406">Ion transport</keyword>
<keyword evidence="6" id="KW-0732">Signal</keyword>
<dbReference type="Pfam" id="PF07715">
    <property type="entry name" value="Plug"/>
    <property type="match status" value="1"/>
</dbReference>
<evidence type="ECO:0000256" key="10">
    <source>
        <dbReference type="ARBA" id="ARBA00023170"/>
    </source>
</evidence>
<evidence type="ECO:0000256" key="2">
    <source>
        <dbReference type="ARBA" id="ARBA00009810"/>
    </source>
</evidence>
<dbReference type="Proteomes" id="UP000183417">
    <property type="component" value="Unassembled WGS sequence"/>
</dbReference>
<evidence type="ECO:0000256" key="14">
    <source>
        <dbReference type="RuleBase" id="RU003357"/>
    </source>
</evidence>
<evidence type="ECO:0000256" key="4">
    <source>
        <dbReference type="ARBA" id="ARBA00022452"/>
    </source>
</evidence>
<dbReference type="InterPro" id="IPR000531">
    <property type="entry name" value="Beta-barrel_TonB"/>
</dbReference>
<evidence type="ECO:0000259" key="17">
    <source>
        <dbReference type="Pfam" id="PF07715"/>
    </source>
</evidence>
<evidence type="ECO:0000256" key="11">
    <source>
        <dbReference type="ARBA" id="ARBA00023237"/>
    </source>
</evidence>
<evidence type="ECO:0000256" key="5">
    <source>
        <dbReference type="ARBA" id="ARBA00022692"/>
    </source>
</evidence>
<evidence type="ECO:0000256" key="12">
    <source>
        <dbReference type="PROSITE-ProRule" id="PRU01360"/>
    </source>
</evidence>
<feature type="domain" description="TonB-dependent receptor plug" evidence="17">
    <location>
        <begin position="126"/>
        <end position="233"/>
    </location>
</feature>
<keyword evidence="9 12" id="KW-0472">Membrane</keyword>
<gene>
    <name evidence="18" type="ORF">SAMN05421547_10967</name>
</gene>
<comment type="subcellular location">
    <subcellularLocation>
        <location evidence="1 12">Cell outer membrane</location>
        <topology evidence="1 12">Multi-pass membrane protein</topology>
    </subcellularLocation>
</comment>
<name>A0A1H3NNR5_9BURK</name>
<dbReference type="GO" id="GO:0015889">
    <property type="term" value="P:cobalamin transport"/>
    <property type="evidence" value="ECO:0007669"/>
    <property type="project" value="TreeGrafter"/>
</dbReference>
<feature type="domain" description="TonB-dependent receptor-like beta-barrel" evidence="16">
    <location>
        <begin position="252"/>
        <end position="664"/>
    </location>
</feature>
<protein>
    <submittedName>
        <fullName evidence="18">Vitamin B12 transporter</fullName>
    </submittedName>
</protein>
<dbReference type="InterPro" id="IPR012910">
    <property type="entry name" value="Plug_dom"/>
</dbReference>
<dbReference type="Pfam" id="PF00593">
    <property type="entry name" value="TonB_dep_Rec_b-barrel"/>
    <property type="match status" value="1"/>
</dbReference>
<dbReference type="Gene3D" id="2.170.130.10">
    <property type="entry name" value="TonB-dependent receptor, plug domain"/>
    <property type="match status" value="1"/>
</dbReference>
<evidence type="ECO:0000256" key="13">
    <source>
        <dbReference type="PROSITE-ProRule" id="PRU10143"/>
    </source>
</evidence>
<proteinExistence type="inferred from homology"/>
<sequence length="692" mass="75023">MAPAPAKPVPLGVQPGKALASASPVWIPANRRPAALAAQPVFLVSVPAGSLARNWLASMHTLALARAPGAALRSPSAFPVLRTLSALAAASLLACQAQAQTQQAQRAQTSQLDTVVVTASRSEQPLRTVTADMTVIDAETIARSGATGVADLLVQVPGVQINRNGGPGQVTSVYLRGTSNQHTAVFIDGVRYSSQELQGGAVWSTLPLAQIDRIEVLRGPAAAIYGSDAMGGVIQIFTKRADGQTRAYAEAGIGNQGTSKLATGFQGGANGFTYGLNLADERSDGFDVYPGNTFSPNPDKDGYSNTSLGLNAGYKTGIHQIDASLLHSRLRTHYDQSPPPFDDYDVVKNTTGSLRWQAGWNAMYKSVVQVSHTDSQSDRHTQSPESAKGRSTNYLLQNLFTLGQHRFNIDLERREDKLDTQYAWTQNTDSRRVQNSLSAGWRLTEGSHQFDANLRHDQVRDQQNKTTGGLGYGLQIDERWRWVASAGTAFRTPTLYERFTGQAAADLKPESSTNVETGLHYAAGANRLSAVVYRNKFKNLITYDWNSAVPCNCYRNWQSVEITGLTLSGGTRLGSANLGASLDFMNPENLETGKLLPYRSKRMLKLNADTQAAGWTLGGEAQLYSGRYADEANTFKLGGYGVVNLYAQRQLTRQWTLLARVNNIADRDYAPTRGYANAGRTVFVSVRWTPLP</sequence>
<keyword evidence="3 12" id="KW-0813">Transport</keyword>
<comment type="similarity">
    <text evidence="2 12 14">Belongs to the TonB-dependent receptor family.</text>
</comment>
<feature type="region of interest" description="Disordered" evidence="15">
    <location>
        <begin position="371"/>
        <end position="390"/>
    </location>
</feature>
<evidence type="ECO:0000259" key="16">
    <source>
        <dbReference type="Pfam" id="PF00593"/>
    </source>
</evidence>
<dbReference type="PANTHER" id="PTHR30069:SF53">
    <property type="entry name" value="COLICIN I RECEPTOR-RELATED"/>
    <property type="match status" value="1"/>
</dbReference>
<evidence type="ECO:0000256" key="7">
    <source>
        <dbReference type="ARBA" id="ARBA00023065"/>
    </source>
</evidence>
<evidence type="ECO:0000256" key="3">
    <source>
        <dbReference type="ARBA" id="ARBA00022448"/>
    </source>
</evidence>
<dbReference type="CDD" id="cd01347">
    <property type="entry name" value="ligand_gated_channel"/>
    <property type="match status" value="1"/>
</dbReference>
<keyword evidence="4 12" id="KW-1134">Transmembrane beta strand</keyword>
<accession>A0A1H3NNR5</accession>
<evidence type="ECO:0000313" key="18">
    <source>
        <dbReference type="EMBL" id="SDY90551.1"/>
    </source>
</evidence>
<reference evidence="18 19" key="1">
    <citation type="submission" date="2016-10" db="EMBL/GenBank/DDBJ databases">
        <authorList>
            <person name="de Groot N.N."/>
        </authorList>
    </citation>
    <scope>NUCLEOTIDE SEQUENCE [LARGE SCALE GENOMIC DNA]</scope>
    <source>
        <strain evidence="18 19">LMG 24775</strain>
    </source>
</reference>